<feature type="domain" description="FAS1" evidence="2">
    <location>
        <begin position="961"/>
        <end position="1109"/>
    </location>
</feature>
<dbReference type="InterPro" id="IPR050904">
    <property type="entry name" value="Adhesion/Biosynth-related"/>
</dbReference>
<keyword evidence="5" id="KW-1185">Reference proteome</keyword>
<feature type="compositionally biased region" description="Pro residues" evidence="1">
    <location>
        <begin position="1468"/>
        <end position="1487"/>
    </location>
</feature>
<dbReference type="PANTHER" id="PTHR10900">
    <property type="entry name" value="PERIOSTIN-RELATED"/>
    <property type="match status" value="1"/>
</dbReference>
<dbReference type="InterPro" id="IPR000782">
    <property type="entry name" value="FAS1_domain"/>
</dbReference>
<dbReference type="PANTHER" id="PTHR10900:SF77">
    <property type="entry name" value="FI19380P1"/>
    <property type="match status" value="1"/>
</dbReference>
<feature type="domain" description="FAS1" evidence="2">
    <location>
        <begin position="1602"/>
        <end position="1750"/>
    </location>
</feature>
<feature type="compositionally biased region" description="Polar residues" evidence="1">
    <location>
        <begin position="45"/>
        <end position="54"/>
    </location>
</feature>
<feature type="compositionally biased region" description="Basic residues" evidence="1">
    <location>
        <begin position="365"/>
        <end position="380"/>
    </location>
</feature>
<dbReference type="PROSITE" id="PS50878">
    <property type="entry name" value="RT_POL"/>
    <property type="match status" value="1"/>
</dbReference>
<feature type="region of interest" description="Disordered" evidence="1">
    <location>
        <begin position="365"/>
        <end position="427"/>
    </location>
</feature>
<dbReference type="Proteomes" id="UP000239899">
    <property type="component" value="Unassembled WGS sequence"/>
</dbReference>
<evidence type="ECO:0000313" key="4">
    <source>
        <dbReference type="EMBL" id="PRW32675.1"/>
    </source>
</evidence>
<dbReference type="InterPro" id="IPR036378">
    <property type="entry name" value="FAS1_dom_sf"/>
</dbReference>
<dbReference type="Pfam" id="PF02469">
    <property type="entry name" value="Fasciclin"/>
    <property type="match status" value="3"/>
</dbReference>
<keyword evidence="4" id="KW-0548">Nucleotidyltransferase</keyword>
<feature type="region of interest" description="Disordered" evidence="1">
    <location>
        <begin position="904"/>
        <end position="924"/>
    </location>
</feature>
<keyword evidence="4" id="KW-0808">Transferase</keyword>
<feature type="compositionally biased region" description="Low complexity" evidence="1">
    <location>
        <begin position="381"/>
        <end position="415"/>
    </location>
</feature>
<evidence type="ECO:0000259" key="3">
    <source>
        <dbReference type="PROSITE" id="PS50878"/>
    </source>
</evidence>
<dbReference type="GO" id="GO:0005615">
    <property type="term" value="C:extracellular space"/>
    <property type="evidence" value="ECO:0007669"/>
    <property type="project" value="TreeGrafter"/>
</dbReference>
<feature type="region of interest" description="Disordered" evidence="1">
    <location>
        <begin position="1760"/>
        <end position="1779"/>
    </location>
</feature>
<dbReference type="PROSITE" id="PS50213">
    <property type="entry name" value="FAS1"/>
    <property type="match status" value="3"/>
</dbReference>
<evidence type="ECO:0000313" key="5">
    <source>
        <dbReference type="Proteomes" id="UP000239899"/>
    </source>
</evidence>
<feature type="compositionally biased region" description="Low complexity" evidence="1">
    <location>
        <begin position="1541"/>
        <end position="1567"/>
    </location>
</feature>
<dbReference type="CDD" id="cd01650">
    <property type="entry name" value="RT_nLTR_like"/>
    <property type="match status" value="1"/>
</dbReference>
<protein>
    <submittedName>
        <fullName evidence="4">DNA RNA polymerase superfamily with reverse transcriptase domain</fullName>
    </submittedName>
</protein>
<dbReference type="EMBL" id="LHPG02000019">
    <property type="protein sequence ID" value="PRW32675.1"/>
    <property type="molecule type" value="Genomic_DNA"/>
</dbReference>
<dbReference type="SMART" id="SM00554">
    <property type="entry name" value="FAS1"/>
    <property type="match status" value="3"/>
</dbReference>
<dbReference type="InterPro" id="IPR043502">
    <property type="entry name" value="DNA/RNA_pol_sf"/>
</dbReference>
<dbReference type="GO" id="GO:0003964">
    <property type="term" value="F:RNA-directed DNA polymerase activity"/>
    <property type="evidence" value="ECO:0007669"/>
    <property type="project" value="UniProtKB-KW"/>
</dbReference>
<accession>A0A2P6TFD1</accession>
<evidence type="ECO:0000256" key="1">
    <source>
        <dbReference type="SAM" id="MobiDB-lite"/>
    </source>
</evidence>
<keyword evidence="4" id="KW-0695">RNA-directed DNA polymerase</keyword>
<dbReference type="STRING" id="3076.A0A2P6TFD1"/>
<feature type="compositionally biased region" description="Gly residues" evidence="1">
    <location>
        <begin position="416"/>
        <end position="427"/>
    </location>
</feature>
<evidence type="ECO:0000259" key="2">
    <source>
        <dbReference type="PROSITE" id="PS50213"/>
    </source>
</evidence>
<dbReference type="SUPFAM" id="SSF82153">
    <property type="entry name" value="FAS1 domain"/>
    <property type="match status" value="3"/>
</dbReference>
<dbReference type="InterPro" id="IPR000477">
    <property type="entry name" value="RT_dom"/>
</dbReference>
<sequence>MASFCNQSCNRCNCASPRSSTSTAALPASTAAAAPRPEPTAGPTSQQQLVQPLFSQLGGGGSAAAGSQPGATSAGGNTGPDGCLTFKGLVATSPEFFSRVAQMTSQFGWVRWAAAVAEPAWRAVAADAEGAPHLIEPGRAMRPASRPPAEGHATALEVEADAEGAPHLIEPGRAMQPASRLPAEGRGPALPGEPAVPEAAAAPAAASQQADALRAAMDAPFSPEEVALLAKRTPLRKAVVGPLAPWLLKPAISSAATGAQLPRLLSAELNAWRHAPRLPFCDARSSLALLQKGGKAATQPSDLRGIAVGALLAKLYAAGLERRVSDHAEAAGVHAEGQFGFRRGRSTEQAVLALRTLVEAYRLERRRARQGSNSRGRRQPQRVSRQRSAASSSPRQPASSRPAATSSTRQQPATSGGAGSSGTGSGSRDGPQLWAAFIDFKAAYDRVPRDSLWAVLTQLGYGGPWLRAVQAIYGDVPMSIKAPGLEGRVFRATLGLKQGCPLSPTLFSLNIADFEQRVLAAAAGGAVLDLPELAGRLIPPLFYADDCALLATSAEGLQAQLQLLEAYCAERGLTVNLVKTKVMLLAGADTEQDALRRVSDAHLTYSGGVLEAAPEFKYLGVVLHCCRPIGESAAPARAGVARFAAAMFEGRCAELGLEATRLLLILYSTFVDSTLSYAAAVWAPGLALAAARRPVLGGSGLSAAELQHHRCLRRLLGLPTRTHTATVLAEAGQPPLHITWLDVPGCEDVVPDCRGGVTYFVPADRAFDSFFANFDAGTAQALVSSKQALQALAAYHIVPSGIRTTQMTNGQQLPTLARDVQGNTLFLTVRRGASAGSGGVAFEGVGSTARLLVPDVLICGGYAQVIDQVLLPLLQGAAGGLGAAGAAGAGGAAAANTSACPCRDDPPPSGDCIQQRDAGQCPPAPASQQQLLQPLFQQLGGTVPGAAAAQPAGGTGQPACQTDVLNFVRGAPDLTLYLSMAILTDWQNQHLANGSLAATLLLPSDDAWRTFLAEQGLNPTNIYLQSQQLESILAYHTLPQPLSFCSYADFARAGAANAALPTELPGATVKAQPVNVTTLNLVSPYNQAALLRSNLLICHTVAHVIDRVLLPARSLQQVLPYSQAVGGLAGSSSGGASAAITGAGPAGDAISAALAAGGTGAATTLPGLTALPGQAPAGEQQQCFRSIADAIAATPSLSIVRSTLGLSGWNLTNPGLNITLFLVSDTAQQQGLAQLFAPGQEEIQKLIGEAARDTRLLHASVAYTMVAGGYGGLTVDVLRQMEGEELPTVFAPHTLMVEGNPDNPEGVALLPEYGNLTAIVGRELRTCGGSVIHLVDASLSPRTPVVDQYEAGAPLSILNLTAGYEDYSPAEAQAEVDATAPAGATSALPPGLTAGAAGAAGGLATTGAAAAAAGAPGAPGSTVSVQAGEGAPPASGLFSSQGGALVLPTANATLAGAAAAAPGAPTAGGPPGPPAAGQPPPAAPPAASPGGSGGTTAEQLAAQLGAGSAALVPSTPAGGTSQLPAGASAASLTASAASPAAPSSLFASPASPVTSPSGLAAPGSSSAAPPPPPASPPAAAGPGTGASAGGYSSTASTGPGDCLTLKGLIETSPQFFSRASQLLSQFGWDVVPAVQSGITFLIPADTAFDAFFAKFDPATAQALLLNKQALEALAAYHIVPEAMRTTQMSEGQQLKTLAKDAQGKTLALTVHRGSTGGTGISLQAVGSTARLLVPDVPICGGYAQVIDQVLLPVAINGTASPPGSAAPPPPPSPGTAASG</sequence>
<name>A0A2P6TFD1_CHLSO</name>
<feature type="compositionally biased region" description="Low complexity" evidence="1">
    <location>
        <begin position="64"/>
        <end position="75"/>
    </location>
</feature>
<feature type="region of interest" description="Disordered" evidence="1">
    <location>
        <begin position="1541"/>
        <end position="1593"/>
    </location>
</feature>
<gene>
    <name evidence="4" type="ORF">C2E21_8353</name>
</gene>
<feature type="domain" description="Reverse transcriptase" evidence="3">
    <location>
        <begin position="321"/>
        <end position="623"/>
    </location>
</feature>
<dbReference type="Pfam" id="PF00078">
    <property type="entry name" value="RVT_1"/>
    <property type="match status" value="1"/>
</dbReference>
<dbReference type="Gene3D" id="2.30.180.10">
    <property type="entry name" value="FAS1 domain"/>
    <property type="match status" value="3"/>
</dbReference>
<comment type="caution">
    <text evidence="4">The sequence shown here is derived from an EMBL/GenBank/DDBJ whole genome shotgun (WGS) entry which is preliminary data.</text>
</comment>
<reference evidence="4 5" key="1">
    <citation type="journal article" date="2018" name="Plant J.">
        <title>Genome sequences of Chlorella sorokiniana UTEX 1602 and Micractinium conductrix SAG 241.80: implications to maltose excretion by a green alga.</title>
        <authorList>
            <person name="Arriola M.B."/>
            <person name="Velmurugan N."/>
            <person name="Zhang Y."/>
            <person name="Plunkett M.H."/>
            <person name="Hondzo H."/>
            <person name="Barney B.M."/>
        </authorList>
    </citation>
    <scope>NUCLEOTIDE SEQUENCE [LARGE SCALE GENOMIC DNA]</scope>
    <source>
        <strain evidence="5">UTEX 1602</strain>
    </source>
</reference>
<feature type="compositionally biased region" description="Pro residues" evidence="1">
    <location>
        <begin position="1764"/>
        <end position="1773"/>
    </location>
</feature>
<feature type="region of interest" description="Disordered" evidence="1">
    <location>
        <begin position="15"/>
        <end position="77"/>
    </location>
</feature>
<organism evidence="4 5">
    <name type="scientific">Chlorella sorokiniana</name>
    <name type="common">Freshwater green alga</name>
    <dbReference type="NCBI Taxonomy" id="3076"/>
    <lineage>
        <taxon>Eukaryota</taxon>
        <taxon>Viridiplantae</taxon>
        <taxon>Chlorophyta</taxon>
        <taxon>core chlorophytes</taxon>
        <taxon>Trebouxiophyceae</taxon>
        <taxon>Chlorellales</taxon>
        <taxon>Chlorellaceae</taxon>
        <taxon>Chlorella clade</taxon>
        <taxon>Chlorella</taxon>
    </lineage>
</organism>
<feature type="domain" description="FAS1" evidence="2">
    <location>
        <begin position="721"/>
        <end position="870"/>
    </location>
</feature>
<feature type="region of interest" description="Disordered" evidence="1">
    <location>
        <begin position="1460"/>
        <end position="1496"/>
    </location>
</feature>
<feature type="compositionally biased region" description="Low complexity" evidence="1">
    <location>
        <begin position="15"/>
        <end position="44"/>
    </location>
</feature>
<proteinExistence type="predicted"/>
<dbReference type="OrthoDB" id="515277at2759"/>
<feature type="region of interest" description="Disordered" evidence="1">
    <location>
        <begin position="176"/>
        <end position="195"/>
    </location>
</feature>
<dbReference type="SUPFAM" id="SSF56672">
    <property type="entry name" value="DNA/RNA polymerases"/>
    <property type="match status" value="1"/>
</dbReference>